<organism evidence="3 4">
    <name type="scientific">Aspergillus bertholletiae</name>
    <dbReference type="NCBI Taxonomy" id="1226010"/>
    <lineage>
        <taxon>Eukaryota</taxon>
        <taxon>Fungi</taxon>
        <taxon>Dikarya</taxon>
        <taxon>Ascomycota</taxon>
        <taxon>Pezizomycotina</taxon>
        <taxon>Eurotiomycetes</taxon>
        <taxon>Eurotiomycetidae</taxon>
        <taxon>Eurotiales</taxon>
        <taxon>Aspergillaceae</taxon>
        <taxon>Aspergillus</taxon>
        <taxon>Aspergillus subgen. Circumdati</taxon>
    </lineage>
</organism>
<dbReference type="EMBL" id="ML736427">
    <property type="protein sequence ID" value="KAE8371433.1"/>
    <property type="molecule type" value="Genomic_DNA"/>
</dbReference>
<accession>A0A5N7ANY9</accession>
<sequence length="925" mass="104678">MATEEYIESLEKRIRLLECLVLDKNQEDERSSASSVTEEEKNGGGLDAQTEGYTSDEGDNGYRPSMLPIELRVAKLSSIPFIFHPLPADSLPLIEAVQFPGGRKVAEQEIKEFSISLRDVRPEKAIEMIRETCNKPWKPDTPIAAVRIMSKPLASALVSTFDADHELQHMILYRPFIEATYFFEVAKKRVAEMEAHAGQDLRSVTAGSMDSVTKSSQVANGQDLLAQLRFYVRFMEENIMPFPLQLKSLSAVDEASVEFDDLYHLFQLGDIIVYPEATRNYEELIGSKLADRGLWRVYSKVWRSMSDEFVVKAYCIDYDGDSYVCTKESFTIERYEGPVSIASLKIFPIRFSNKMKELCDNAKRQGEAFQLFTKAKLVSHDGWASEPNTADPVLRHITGDMVIDFAEAFKAHPDCRPVSNAPNVQKSECKPETNFPDAVVWRWVDGETMSERADGYSWMTGWHVRWLQKSHYCCNEDPFLSHLIKGGQGRYALRDEDLYLLPQRLFAYSLQDRQFVAVHVDNLSLIEYRGSKFDNLVISPTHVTMLQALVESHLIRNEAYNSTGVQMATQDVVQNKGRGLVILLHGVPGVGKTSTAEAIANEFKKPLLPITCRDSELDPATMEQSLKDTFRLAQVWDCIVLLDEADIFLAERVPSDLNRNAIVSVFLRILDYYSGILFLTTNRVGIIDEAFKSRIHVSLYYPHLKRHQTERIWQLNLQRLAEIEEEQTKITNKPVLSVDHDGIMDFAKEHYQKCKESGQGLWNGRQIRNAFIIASALARYEKSRKPHISKSYDLNASHLKAAAETGFGFDRYLHPAKATSDGEAAFVQGPRADYIRSFQAKTDCVNSSSSQDITRTLPYRPVAPVMNSVNGAVHPSQTDPSRIYDDGYPDASQSHLSPFASPHHNILRSQPQYMVDSRTGLDKVG</sequence>
<dbReference type="Pfam" id="PF00004">
    <property type="entry name" value="AAA"/>
    <property type="match status" value="1"/>
</dbReference>
<dbReference type="SUPFAM" id="SSF52540">
    <property type="entry name" value="P-loop containing nucleoside triphosphate hydrolases"/>
    <property type="match status" value="1"/>
</dbReference>
<dbReference type="CDD" id="cd19481">
    <property type="entry name" value="RecA-like_protease"/>
    <property type="match status" value="1"/>
</dbReference>
<proteinExistence type="predicted"/>
<dbReference type="SMART" id="SM00382">
    <property type="entry name" value="AAA"/>
    <property type="match status" value="1"/>
</dbReference>
<evidence type="ECO:0000313" key="3">
    <source>
        <dbReference type="EMBL" id="KAE8371433.1"/>
    </source>
</evidence>
<evidence type="ECO:0000256" key="1">
    <source>
        <dbReference type="SAM" id="MobiDB-lite"/>
    </source>
</evidence>
<dbReference type="Pfam" id="PF23232">
    <property type="entry name" value="AAA_lid_13"/>
    <property type="match status" value="1"/>
</dbReference>
<evidence type="ECO:0000313" key="4">
    <source>
        <dbReference type="Proteomes" id="UP000326198"/>
    </source>
</evidence>
<dbReference type="AlphaFoldDB" id="A0A5N7ANY9"/>
<dbReference type="Gene3D" id="3.40.50.300">
    <property type="entry name" value="P-loop containing nucleotide triphosphate hydrolases"/>
    <property type="match status" value="1"/>
</dbReference>
<evidence type="ECO:0000259" key="2">
    <source>
        <dbReference type="SMART" id="SM00382"/>
    </source>
</evidence>
<dbReference type="InterPro" id="IPR003959">
    <property type="entry name" value="ATPase_AAA_core"/>
</dbReference>
<dbReference type="Pfam" id="PF22942">
    <property type="entry name" value="DUF7025"/>
    <property type="match status" value="1"/>
</dbReference>
<dbReference type="Proteomes" id="UP000326198">
    <property type="component" value="Unassembled WGS sequence"/>
</dbReference>
<feature type="region of interest" description="Disordered" evidence="1">
    <location>
        <begin position="25"/>
        <end position="61"/>
    </location>
</feature>
<gene>
    <name evidence="3" type="ORF">BDV26DRAFT_302779</name>
</gene>
<dbReference type="InterPro" id="IPR054289">
    <property type="entry name" value="DUF7025"/>
</dbReference>
<dbReference type="PANTHER" id="PTHR46411">
    <property type="entry name" value="FAMILY ATPASE, PUTATIVE-RELATED"/>
    <property type="match status" value="1"/>
</dbReference>
<dbReference type="GO" id="GO:0016887">
    <property type="term" value="F:ATP hydrolysis activity"/>
    <property type="evidence" value="ECO:0007669"/>
    <property type="project" value="InterPro"/>
</dbReference>
<keyword evidence="4" id="KW-1185">Reference proteome</keyword>
<protein>
    <recommendedName>
        <fullName evidence="2">AAA+ ATPase domain-containing protein</fullName>
    </recommendedName>
</protein>
<feature type="domain" description="AAA+ ATPase" evidence="2">
    <location>
        <begin position="578"/>
        <end position="705"/>
    </location>
</feature>
<dbReference type="PANTHER" id="PTHR46411:SF3">
    <property type="entry name" value="AAA+ ATPASE DOMAIN-CONTAINING PROTEIN"/>
    <property type="match status" value="1"/>
</dbReference>
<name>A0A5N7ANY9_9EURO</name>
<reference evidence="3 4" key="1">
    <citation type="submission" date="2019-04" db="EMBL/GenBank/DDBJ databases">
        <title>Friends and foes A comparative genomics studyof 23 Aspergillus species from section Flavi.</title>
        <authorList>
            <consortium name="DOE Joint Genome Institute"/>
            <person name="Kjaerbolling I."/>
            <person name="Vesth T."/>
            <person name="Frisvad J.C."/>
            <person name="Nybo J.L."/>
            <person name="Theobald S."/>
            <person name="Kildgaard S."/>
            <person name="Isbrandt T."/>
            <person name="Kuo A."/>
            <person name="Sato A."/>
            <person name="Lyhne E.K."/>
            <person name="Kogle M.E."/>
            <person name="Wiebenga A."/>
            <person name="Kun R.S."/>
            <person name="Lubbers R.J."/>
            <person name="Makela M.R."/>
            <person name="Barry K."/>
            <person name="Chovatia M."/>
            <person name="Clum A."/>
            <person name="Daum C."/>
            <person name="Haridas S."/>
            <person name="He G."/>
            <person name="LaButti K."/>
            <person name="Lipzen A."/>
            <person name="Mondo S."/>
            <person name="Riley R."/>
            <person name="Salamov A."/>
            <person name="Simmons B.A."/>
            <person name="Magnuson J.K."/>
            <person name="Henrissat B."/>
            <person name="Mortensen U.H."/>
            <person name="Larsen T.O."/>
            <person name="Devries R.P."/>
            <person name="Grigoriev I.V."/>
            <person name="Machida M."/>
            <person name="Baker S.E."/>
            <person name="Andersen M.R."/>
        </authorList>
    </citation>
    <scope>NUCLEOTIDE SEQUENCE [LARGE SCALE GENOMIC DNA]</scope>
    <source>
        <strain evidence="3 4">IBT 29228</strain>
    </source>
</reference>
<dbReference type="InterPro" id="IPR027417">
    <property type="entry name" value="P-loop_NTPase"/>
</dbReference>
<dbReference type="InterPro" id="IPR056599">
    <property type="entry name" value="AAA_lid_fung"/>
</dbReference>
<dbReference type="OrthoDB" id="10042665at2759"/>
<dbReference type="GO" id="GO:0005524">
    <property type="term" value="F:ATP binding"/>
    <property type="evidence" value="ECO:0007669"/>
    <property type="project" value="InterPro"/>
</dbReference>
<dbReference type="InterPro" id="IPR003593">
    <property type="entry name" value="AAA+_ATPase"/>
</dbReference>